<keyword evidence="3" id="KW-1185">Reference proteome</keyword>
<name>A0A1N7P1H9_9BACT</name>
<evidence type="ECO:0000313" key="3">
    <source>
        <dbReference type="Proteomes" id="UP000186917"/>
    </source>
</evidence>
<protein>
    <submittedName>
        <fullName evidence="2">Uncharacterized protein</fullName>
    </submittedName>
</protein>
<evidence type="ECO:0000313" key="2">
    <source>
        <dbReference type="EMBL" id="SIT04299.1"/>
    </source>
</evidence>
<accession>A0A1N7P1H9</accession>
<reference evidence="3" key="1">
    <citation type="submission" date="2017-01" db="EMBL/GenBank/DDBJ databases">
        <authorList>
            <person name="Varghese N."/>
            <person name="Submissions S."/>
        </authorList>
    </citation>
    <scope>NUCLEOTIDE SEQUENCE [LARGE SCALE GENOMIC DNA]</scope>
    <source>
        <strain evidence="3">DSM 21054</strain>
    </source>
</reference>
<dbReference type="AlphaFoldDB" id="A0A1N7P1H9"/>
<feature type="signal peptide" evidence="1">
    <location>
        <begin position="1"/>
        <end position="23"/>
    </location>
</feature>
<gene>
    <name evidence="2" type="ORF">SAMN05421788_10394</name>
</gene>
<dbReference type="EMBL" id="FTOR01000003">
    <property type="protein sequence ID" value="SIT04299.1"/>
    <property type="molecule type" value="Genomic_DNA"/>
</dbReference>
<keyword evidence="1" id="KW-0732">Signal</keyword>
<dbReference type="Proteomes" id="UP000186917">
    <property type="component" value="Unassembled WGS sequence"/>
</dbReference>
<feature type="chain" id="PRO_5013088689" evidence="1">
    <location>
        <begin position="24"/>
        <end position="89"/>
    </location>
</feature>
<proteinExistence type="predicted"/>
<dbReference type="RefSeq" id="WP_076378725.1">
    <property type="nucleotide sequence ID" value="NZ_AP017422.1"/>
</dbReference>
<dbReference type="OrthoDB" id="9963522at2"/>
<sequence length="89" mass="9551">MTTKAHFSVGLIVLLAVAGSAMAFSRKAASPVYVYLEDLETGSCTIPDTNRLYTPVARDTPGSMPIRGNLGNFDGKGRCDTIFVLTKRP</sequence>
<organism evidence="2 3">
    <name type="scientific">Filimonas lacunae</name>
    <dbReference type="NCBI Taxonomy" id="477680"/>
    <lineage>
        <taxon>Bacteria</taxon>
        <taxon>Pseudomonadati</taxon>
        <taxon>Bacteroidota</taxon>
        <taxon>Chitinophagia</taxon>
        <taxon>Chitinophagales</taxon>
        <taxon>Chitinophagaceae</taxon>
        <taxon>Filimonas</taxon>
    </lineage>
</organism>
<evidence type="ECO:0000256" key="1">
    <source>
        <dbReference type="SAM" id="SignalP"/>
    </source>
</evidence>